<evidence type="ECO:0000256" key="4">
    <source>
        <dbReference type="ARBA" id="ARBA00022692"/>
    </source>
</evidence>
<dbReference type="GO" id="GO:0009306">
    <property type="term" value="P:protein secretion"/>
    <property type="evidence" value="ECO:0007669"/>
    <property type="project" value="UniProtKB-UniRule"/>
</dbReference>
<evidence type="ECO:0000256" key="5">
    <source>
        <dbReference type="ARBA" id="ARBA00022927"/>
    </source>
</evidence>
<dbReference type="AlphaFoldDB" id="A0A1G1VBD5"/>
<keyword evidence="5 9" id="KW-0653">Protein transport</keyword>
<keyword evidence="7 9" id="KW-0811">Translocation</keyword>
<dbReference type="GO" id="GO:0043952">
    <property type="term" value="P:protein transport by the Sec complex"/>
    <property type="evidence" value="ECO:0007669"/>
    <property type="project" value="UniProtKB-UniRule"/>
</dbReference>
<evidence type="ECO:0000256" key="3">
    <source>
        <dbReference type="ARBA" id="ARBA00022475"/>
    </source>
</evidence>
<keyword evidence="4 9" id="KW-0812">Transmembrane</keyword>
<name>A0A1G1VBD5_9BACT</name>
<dbReference type="Gene3D" id="1.20.5.1030">
    <property type="entry name" value="Preprotein translocase secy subunit"/>
    <property type="match status" value="1"/>
</dbReference>
<comment type="caution">
    <text evidence="10">The sequence shown here is derived from an EMBL/GenBank/DDBJ whole genome shotgun (WGS) entry which is preliminary data.</text>
</comment>
<dbReference type="PROSITE" id="PS01067">
    <property type="entry name" value="SECE_SEC61G"/>
    <property type="match status" value="1"/>
</dbReference>
<gene>
    <name evidence="9" type="primary">secE</name>
    <name evidence="10" type="ORF">A3A77_00390</name>
</gene>
<comment type="similarity">
    <text evidence="9">Belongs to the SecE/SEC61-gamma family.</text>
</comment>
<dbReference type="Pfam" id="PF00584">
    <property type="entry name" value="SecE"/>
    <property type="match status" value="1"/>
</dbReference>
<keyword evidence="6 9" id="KW-1133">Transmembrane helix</keyword>
<dbReference type="InterPro" id="IPR038379">
    <property type="entry name" value="SecE_sf"/>
</dbReference>
<dbReference type="EMBL" id="MHCC01000025">
    <property type="protein sequence ID" value="OGY12733.1"/>
    <property type="molecule type" value="Genomic_DNA"/>
</dbReference>
<evidence type="ECO:0000313" key="11">
    <source>
        <dbReference type="Proteomes" id="UP000178659"/>
    </source>
</evidence>
<dbReference type="HAMAP" id="MF_00422">
    <property type="entry name" value="SecE"/>
    <property type="match status" value="1"/>
</dbReference>
<dbReference type="NCBIfam" id="TIGR00964">
    <property type="entry name" value="secE_bact"/>
    <property type="match status" value="1"/>
</dbReference>
<dbReference type="GO" id="GO:0065002">
    <property type="term" value="P:intracellular protein transmembrane transport"/>
    <property type="evidence" value="ECO:0007669"/>
    <property type="project" value="UniProtKB-UniRule"/>
</dbReference>
<evidence type="ECO:0000256" key="2">
    <source>
        <dbReference type="ARBA" id="ARBA00022448"/>
    </source>
</evidence>
<evidence type="ECO:0000256" key="7">
    <source>
        <dbReference type="ARBA" id="ARBA00023010"/>
    </source>
</evidence>
<dbReference type="PANTHER" id="PTHR33910:SF1">
    <property type="entry name" value="PROTEIN TRANSLOCASE SUBUNIT SECE"/>
    <property type="match status" value="1"/>
</dbReference>
<organism evidence="10 11">
    <name type="scientific">Candidatus Blackburnbacteria bacterium RIFCSPLOWO2_01_FULL_40_20</name>
    <dbReference type="NCBI Taxonomy" id="1797519"/>
    <lineage>
        <taxon>Bacteria</taxon>
        <taxon>Candidatus Blackburniibacteriota</taxon>
    </lineage>
</organism>
<comment type="subunit">
    <text evidence="9">Component of the Sec protein translocase complex. Heterotrimer consisting of SecY, SecE and SecG subunits. The heterotrimers can form oligomers, although 1 heterotrimer is thought to be able to translocate proteins. Interacts with the ribosome. Interacts with SecDF, and other proteins may be involved. Interacts with SecA.</text>
</comment>
<keyword evidence="2 9" id="KW-0813">Transport</keyword>
<keyword evidence="8 9" id="KW-0472">Membrane</keyword>
<dbReference type="InterPro" id="IPR001901">
    <property type="entry name" value="Translocase_SecE/Sec61-g"/>
</dbReference>
<dbReference type="PANTHER" id="PTHR33910">
    <property type="entry name" value="PROTEIN TRANSLOCASE SUBUNIT SECE"/>
    <property type="match status" value="1"/>
</dbReference>
<evidence type="ECO:0000256" key="9">
    <source>
        <dbReference type="HAMAP-Rule" id="MF_00422"/>
    </source>
</evidence>
<proteinExistence type="inferred from homology"/>
<dbReference type="Proteomes" id="UP000178659">
    <property type="component" value="Unassembled WGS sequence"/>
</dbReference>
<sequence length="60" mass="6798">MNPVSFLLEVKSEMAKIVWPRRQQAIQLTLLVIVVSVVVGVYIGGLDFIFTNILNKILNR</sequence>
<reference evidence="10 11" key="1">
    <citation type="journal article" date="2016" name="Nat. Commun.">
        <title>Thousands of microbial genomes shed light on interconnected biogeochemical processes in an aquifer system.</title>
        <authorList>
            <person name="Anantharaman K."/>
            <person name="Brown C.T."/>
            <person name="Hug L.A."/>
            <person name="Sharon I."/>
            <person name="Castelle C.J."/>
            <person name="Probst A.J."/>
            <person name="Thomas B.C."/>
            <person name="Singh A."/>
            <person name="Wilkins M.J."/>
            <person name="Karaoz U."/>
            <person name="Brodie E.L."/>
            <person name="Williams K.H."/>
            <person name="Hubbard S.S."/>
            <person name="Banfield J.F."/>
        </authorList>
    </citation>
    <scope>NUCLEOTIDE SEQUENCE [LARGE SCALE GENOMIC DNA]</scope>
</reference>
<comment type="function">
    <text evidence="9">Essential subunit of the Sec protein translocation channel SecYEG. Clamps together the 2 halves of SecY. May contact the channel plug during translocation.</text>
</comment>
<dbReference type="GO" id="GO:0008320">
    <property type="term" value="F:protein transmembrane transporter activity"/>
    <property type="evidence" value="ECO:0007669"/>
    <property type="project" value="UniProtKB-UniRule"/>
</dbReference>
<feature type="transmembrane region" description="Helical" evidence="9">
    <location>
        <begin position="28"/>
        <end position="50"/>
    </location>
</feature>
<comment type="subcellular location">
    <subcellularLocation>
        <location evidence="9">Cell membrane</location>
        <topology evidence="9">Single-pass membrane protein</topology>
    </subcellularLocation>
    <subcellularLocation>
        <location evidence="1">Membrane</location>
    </subcellularLocation>
</comment>
<dbReference type="GO" id="GO:0006605">
    <property type="term" value="P:protein targeting"/>
    <property type="evidence" value="ECO:0007669"/>
    <property type="project" value="UniProtKB-UniRule"/>
</dbReference>
<keyword evidence="3 9" id="KW-1003">Cell membrane</keyword>
<dbReference type="InterPro" id="IPR005807">
    <property type="entry name" value="SecE_bac"/>
</dbReference>
<accession>A0A1G1VBD5</accession>
<evidence type="ECO:0000256" key="8">
    <source>
        <dbReference type="ARBA" id="ARBA00023136"/>
    </source>
</evidence>
<dbReference type="GO" id="GO:0005886">
    <property type="term" value="C:plasma membrane"/>
    <property type="evidence" value="ECO:0007669"/>
    <property type="project" value="UniProtKB-SubCell"/>
</dbReference>
<evidence type="ECO:0000313" key="10">
    <source>
        <dbReference type="EMBL" id="OGY12733.1"/>
    </source>
</evidence>
<evidence type="ECO:0000256" key="1">
    <source>
        <dbReference type="ARBA" id="ARBA00004370"/>
    </source>
</evidence>
<evidence type="ECO:0000256" key="6">
    <source>
        <dbReference type="ARBA" id="ARBA00022989"/>
    </source>
</evidence>
<protein>
    <recommendedName>
        <fullName evidence="9">Protein translocase subunit SecE</fullName>
    </recommendedName>
</protein>